<evidence type="ECO:0000256" key="1">
    <source>
        <dbReference type="SAM" id="MobiDB-lite"/>
    </source>
</evidence>
<dbReference type="Proteomes" id="UP000298787">
    <property type="component" value="Chromosome 3"/>
</dbReference>
<dbReference type="AlphaFoldDB" id="A0A4U5U812"/>
<feature type="region of interest" description="Disordered" evidence="1">
    <location>
        <begin position="1"/>
        <end position="52"/>
    </location>
</feature>
<sequence length="465" mass="50742">MGSAPQTAKGTKKGPSPPPPHSSPPPLRSPILQGADSSKIRKPASPPPAQPHFLIITTTTKNKALLMTVGSQGPAGARVRIEGQEGLMCCCCTEVWAVTMAASTSNTKVHFLPPKREATSMTNRTEEEEEEEREKENRERDGAEERYFVCIELTHVTIVKSPRDTWLPFRGAPVLCVIHVVIEEPLLLAQREKEWEGGGGWSEGEAFLPGTVEWGPCQVLSVQGYLPGTDILAVAQTTTADCLLLCPTVCLGGISGHVSLHHTVCSPSLTMSRRQHPFLYPIPNESSHGTLFHDGEKEGKSENTYCLAGRLRLRSCEGERGEEGGGGGGGRGDSAVIQFTILAVAFFSLCGHGGDRRSQQALRTLAGRSPTQKPHGQRKKEKKTELSEGEVAFDTVKTVSSLAIGRVERVMSLHTICQDTIRLHRSIQGPVSDLIAFPLFNLRRHAGSWTEQHKYSMDKDYEDLK</sequence>
<reference evidence="2 3" key="1">
    <citation type="submission" date="2019-01" db="EMBL/GenBank/DDBJ databases">
        <title>Genome Assembly of Collichthys lucidus.</title>
        <authorList>
            <person name="Cai M."/>
            <person name="Xiao S."/>
        </authorList>
    </citation>
    <scope>NUCLEOTIDE SEQUENCE [LARGE SCALE GENOMIC DNA]</scope>
    <source>
        <strain evidence="2">JT15FE1705JMU</strain>
        <tissue evidence="2">Muscle</tissue>
    </source>
</reference>
<feature type="region of interest" description="Disordered" evidence="1">
    <location>
        <begin position="112"/>
        <end position="140"/>
    </location>
</feature>
<dbReference type="EMBL" id="CM014080">
    <property type="protein sequence ID" value="TKS69135.1"/>
    <property type="molecule type" value="Genomic_DNA"/>
</dbReference>
<keyword evidence="3" id="KW-1185">Reference proteome</keyword>
<gene>
    <name evidence="2" type="ORF">D9C73_003199</name>
</gene>
<name>A0A4U5U812_COLLU</name>
<feature type="compositionally biased region" description="Pro residues" evidence="1">
    <location>
        <begin position="15"/>
        <end position="28"/>
    </location>
</feature>
<proteinExistence type="predicted"/>
<protein>
    <submittedName>
        <fullName evidence="2">Uncharacterized protein</fullName>
    </submittedName>
</protein>
<organism evidence="2 3">
    <name type="scientific">Collichthys lucidus</name>
    <name type="common">Big head croaker</name>
    <name type="synonym">Sciaena lucida</name>
    <dbReference type="NCBI Taxonomy" id="240159"/>
    <lineage>
        <taxon>Eukaryota</taxon>
        <taxon>Metazoa</taxon>
        <taxon>Chordata</taxon>
        <taxon>Craniata</taxon>
        <taxon>Vertebrata</taxon>
        <taxon>Euteleostomi</taxon>
        <taxon>Actinopterygii</taxon>
        <taxon>Neopterygii</taxon>
        <taxon>Teleostei</taxon>
        <taxon>Neoteleostei</taxon>
        <taxon>Acanthomorphata</taxon>
        <taxon>Eupercaria</taxon>
        <taxon>Sciaenidae</taxon>
        <taxon>Collichthys</taxon>
    </lineage>
</organism>
<accession>A0A4U5U812</accession>
<feature type="region of interest" description="Disordered" evidence="1">
    <location>
        <begin position="365"/>
        <end position="386"/>
    </location>
</feature>
<evidence type="ECO:0000313" key="3">
    <source>
        <dbReference type="Proteomes" id="UP000298787"/>
    </source>
</evidence>
<evidence type="ECO:0000313" key="2">
    <source>
        <dbReference type="EMBL" id="TKS69135.1"/>
    </source>
</evidence>